<accession>A0A8J7KEH6</accession>
<comment type="caution">
    <text evidence="2">The sequence shown here is derived from an EMBL/GenBank/DDBJ whole genome shotgun (WGS) entry which is preliminary data.</text>
</comment>
<keyword evidence="3" id="KW-1185">Reference proteome</keyword>
<dbReference type="AlphaFoldDB" id="A0A8J7KEH6"/>
<name>A0A8J7KEH6_9FLAO</name>
<dbReference type="EMBL" id="JADGIK010000028">
    <property type="protein sequence ID" value="MBF0598441.1"/>
    <property type="molecule type" value="Genomic_DNA"/>
</dbReference>
<evidence type="ECO:0000256" key="1">
    <source>
        <dbReference type="SAM" id="Coils"/>
    </source>
</evidence>
<protein>
    <submittedName>
        <fullName evidence="2">Uncharacterized protein</fullName>
    </submittedName>
</protein>
<evidence type="ECO:0000313" key="3">
    <source>
        <dbReference type="Proteomes" id="UP000608754"/>
    </source>
</evidence>
<keyword evidence="1" id="KW-0175">Coiled coil</keyword>
<dbReference type="Proteomes" id="UP000608754">
    <property type="component" value="Unassembled WGS sequence"/>
</dbReference>
<dbReference type="RefSeq" id="WP_194184023.1">
    <property type="nucleotide sequence ID" value="NZ_JADGIK010000028.1"/>
</dbReference>
<reference evidence="2" key="1">
    <citation type="submission" date="2020-10" db="EMBL/GenBank/DDBJ databases">
        <authorList>
            <person name="Lu T."/>
            <person name="Wang Q."/>
            <person name="Han X."/>
        </authorList>
    </citation>
    <scope>NUCLEOTIDE SEQUENCE</scope>
    <source>
        <strain evidence="2">WQ 117</strain>
    </source>
</reference>
<evidence type="ECO:0000313" key="2">
    <source>
        <dbReference type="EMBL" id="MBF0598441.1"/>
    </source>
</evidence>
<gene>
    <name evidence="2" type="ORF">IM532_13505</name>
</gene>
<organism evidence="2 3">
    <name type="scientific">Faecalibacter rhinopitheci</name>
    <dbReference type="NCBI Taxonomy" id="2779678"/>
    <lineage>
        <taxon>Bacteria</taxon>
        <taxon>Pseudomonadati</taxon>
        <taxon>Bacteroidota</taxon>
        <taxon>Flavobacteriia</taxon>
        <taxon>Flavobacteriales</taxon>
        <taxon>Weeksellaceae</taxon>
        <taxon>Faecalibacter</taxon>
    </lineage>
</organism>
<feature type="coiled-coil region" evidence="1">
    <location>
        <begin position="107"/>
        <end position="142"/>
    </location>
</feature>
<proteinExistence type="predicted"/>
<sequence length="309" mass="36092">MKNLLYLIIICFPKLIFCQSNDEIILKWKISKNDTIIYNTKMNSISKNDRTIYEKDSIHNSFNQLKESLNQINSNLKYQTKLFENSKNINHIDIEISMIEDNSKISNEELDKMIKKLDKKNKKSKKNEIEEKESILNDFTNNFVNSFKNNVVLRGRISKSGEIISNYYKNAQKNLISILFELPNKPVKVGESWSLNNNLIQMDHNFIADSINSSNKIYVEKIIEQNGEKIAIIKYNIYEYVDGNYSNPFGSTFGMKNNEHIFMKTTYSATGHFSLTKGKWRIYEGIMEIDSNFSMINGKTITEYKLIEK</sequence>